<keyword evidence="2" id="KW-1185">Reference proteome</keyword>
<evidence type="ECO:0008006" key="3">
    <source>
        <dbReference type="Google" id="ProtNLM"/>
    </source>
</evidence>
<proteinExistence type="predicted"/>
<accession>A0ABU5A7Y4</accession>
<dbReference type="Proteomes" id="UP001285154">
    <property type="component" value="Unassembled WGS sequence"/>
</dbReference>
<dbReference type="RefSeq" id="WP_320250961.1">
    <property type="nucleotide sequence ID" value="NZ_JAVIIQ010000009.1"/>
</dbReference>
<dbReference type="EMBL" id="JAVIIQ010000009">
    <property type="protein sequence ID" value="MDX8533820.1"/>
    <property type="molecule type" value="Genomic_DNA"/>
</dbReference>
<reference evidence="1 2" key="1">
    <citation type="submission" date="2023-08" db="EMBL/GenBank/DDBJ databases">
        <title>Implementing the SeqCode for naming new Mesorhizobium species isolated from Vachellia karroo root nodules.</title>
        <authorList>
            <person name="Van Lill M."/>
        </authorList>
    </citation>
    <scope>NUCLEOTIDE SEQUENCE [LARGE SCALE GENOMIC DNA]</scope>
    <source>
        <strain evidence="1 2">VK25D</strain>
    </source>
</reference>
<comment type="caution">
    <text evidence="1">The sequence shown here is derived from an EMBL/GenBank/DDBJ whole genome shotgun (WGS) entry which is preliminary data.</text>
</comment>
<sequence length="56" mass="6043">MSLPKLATGVTYNIDSTISVYASLGYSWKKSDTTSAPYDDLAGDKLNIAIGYKHSL</sequence>
<evidence type="ECO:0000313" key="2">
    <source>
        <dbReference type="Proteomes" id="UP001285154"/>
    </source>
</evidence>
<organism evidence="1 2">
    <name type="scientific">Mesorhizobium vachelliae</name>
    <dbReference type="NCBI Taxonomy" id="3072309"/>
    <lineage>
        <taxon>Bacteria</taxon>
        <taxon>Pseudomonadati</taxon>
        <taxon>Pseudomonadota</taxon>
        <taxon>Alphaproteobacteria</taxon>
        <taxon>Hyphomicrobiales</taxon>
        <taxon>Phyllobacteriaceae</taxon>
        <taxon>Mesorhizobium</taxon>
    </lineage>
</organism>
<name>A0ABU5A7Y4_9HYPH</name>
<protein>
    <recommendedName>
        <fullName evidence="3">Long-chain fatty acid transport protein</fullName>
    </recommendedName>
</protein>
<evidence type="ECO:0000313" key="1">
    <source>
        <dbReference type="EMBL" id="MDX8533820.1"/>
    </source>
</evidence>
<gene>
    <name evidence="1" type="ORF">RFM42_22715</name>
</gene>